<proteinExistence type="predicted"/>
<evidence type="ECO:0000256" key="2">
    <source>
        <dbReference type="ARBA" id="ARBA00022448"/>
    </source>
</evidence>
<feature type="transmembrane region" description="Helical" evidence="12">
    <location>
        <begin position="94"/>
        <end position="115"/>
    </location>
</feature>
<keyword evidence="8 12" id="KW-1133">Transmembrane helix</keyword>
<evidence type="ECO:0000256" key="7">
    <source>
        <dbReference type="ARBA" id="ARBA00022958"/>
    </source>
</evidence>
<keyword evidence="7" id="KW-0630">Potassium</keyword>
<keyword evidence="11" id="KW-0407">Ion channel</keyword>
<feature type="domain" description="Ion transport" evidence="13">
    <location>
        <begin position="35"/>
        <end position="241"/>
    </location>
</feature>
<dbReference type="Proteomes" id="UP000186817">
    <property type="component" value="Unassembled WGS sequence"/>
</dbReference>
<evidence type="ECO:0000256" key="12">
    <source>
        <dbReference type="SAM" id="Phobius"/>
    </source>
</evidence>
<keyword evidence="3" id="KW-0633">Potassium transport</keyword>
<feature type="transmembrane region" description="Helical" evidence="12">
    <location>
        <begin position="225"/>
        <end position="244"/>
    </location>
</feature>
<sequence length="349" mass="38327">MSDSPSDASSDSSESSRSSASKADCRLFWLGLNVTSCVVVVVSVASAVAFSVPEVKAIRWAAHWSAGLEVVSSIFFILEYLVRVLGYGPRRRKYIVSCLGIVDLIVALIAIPTLIEKLLNFWHKGHINSVFHFLECLRMMRLLKILQYIREVQLLSFALRKDMRFIAVWLFGVFVVVLLLGSCLYAAEGGQNLMDSIPVAMWWATVTICTVGYGDIVPATVLGKFFAALVMLIGYGLIAVPTLIGTVQTHKALSQASGQSQEPAEDGLVLLPTRAGDFDEKGHVRPGAGFELLEEAVAAWSHKNQEPRPLSVLEHWFCVKSQPLCPGHDFLAEVHRISYNQSCGTPDCV</sequence>
<feature type="transmembrane region" description="Helical" evidence="12">
    <location>
        <begin position="62"/>
        <end position="82"/>
    </location>
</feature>
<keyword evidence="4 12" id="KW-0812">Transmembrane</keyword>
<evidence type="ECO:0000256" key="6">
    <source>
        <dbReference type="ARBA" id="ARBA00022882"/>
    </source>
</evidence>
<dbReference type="InterPro" id="IPR028325">
    <property type="entry name" value="VG_K_chnl"/>
</dbReference>
<dbReference type="GO" id="GO:0001508">
    <property type="term" value="P:action potential"/>
    <property type="evidence" value="ECO:0007669"/>
    <property type="project" value="TreeGrafter"/>
</dbReference>
<dbReference type="InterPro" id="IPR005821">
    <property type="entry name" value="Ion_trans_dom"/>
</dbReference>
<dbReference type="InterPro" id="IPR027359">
    <property type="entry name" value="Volt_channel_dom_sf"/>
</dbReference>
<dbReference type="SUPFAM" id="SSF81324">
    <property type="entry name" value="Voltage-gated potassium channels"/>
    <property type="match status" value="1"/>
</dbReference>
<dbReference type="PANTHER" id="PTHR11537:SF254">
    <property type="entry name" value="POTASSIUM VOLTAGE-GATED CHANNEL PROTEIN SHAB"/>
    <property type="match status" value="1"/>
</dbReference>
<keyword evidence="15" id="KW-1185">Reference proteome</keyword>
<dbReference type="PANTHER" id="PTHR11537">
    <property type="entry name" value="VOLTAGE-GATED POTASSIUM CHANNEL"/>
    <property type="match status" value="1"/>
</dbReference>
<evidence type="ECO:0000313" key="15">
    <source>
        <dbReference type="Proteomes" id="UP000186817"/>
    </source>
</evidence>
<evidence type="ECO:0000256" key="8">
    <source>
        <dbReference type="ARBA" id="ARBA00022989"/>
    </source>
</evidence>
<dbReference type="Pfam" id="PF00520">
    <property type="entry name" value="Ion_trans"/>
    <property type="match status" value="1"/>
</dbReference>
<evidence type="ECO:0000256" key="9">
    <source>
        <dbReference type="ARBA" id="ARBA00023065"/>
    </source>
</evidence>
<evidence type="ECO:0000256" key="3">
    <source>
        <dbReference type="ARBA" id="ARBA00022538"/>
    </source>
</evidence>
<dbReference type="AlphaFoldDB" id="A0A1Q9EID8"/>
<keyword evidence="2" id="KW-0813">Transport</keyword>
<keyword evidence="5" id="KW-0631">Potassium channel</keyword>
<protein>
    <submittedName>
        <fullName evidence="14">Potassium voltage-gated channel subfamily B member 2</fullName>
    </submittedName>
</protein>
<feature type="transmembrane region" description="Helical" evidence="12">
    <location>
        <begin position="199"/>
        <end position="218"/>
    </location>
</feature>
<dbReference type="Gene3D" id="1.20.120.350">
    <property type="entry name" value="Voltage-gated potassium channels. Chain C"/>
    <property type="match status" value="1"/>
</dbReference>
<feature type="transmembrane region" description="Helical" evidence="12">
    <location>
        <begin position="27"/>
        <end position="50"/>
    </location>
</feature>
<dbReference type="GO" id="GO:0008076">
    <property type="term" value="C:voltage-gated potassium channel complex"/>
    <property type="evidence" value="ECO:0007669"/>
    <property type="project" value="InterPro"/>
</dbReference>
<keyword evidence="9" id="KW-0406">Ion transport</keyword>
<gene>
    <name evidence="14" type="primary">KCNB2</name>
    <name evidence="14" type="ORF">AK812_SmicGene9392</name>
</gene>
<feature type="transmembrane region" description="Helical" evidence="12">
    <location>
        <begin position="166"/>
        <end position="187"/>
    </location>
</feature>
<evidence type="ECO:0000256" key="11">
    <source>
        <dbReference type="ARBA" id="ARBA00023303"/>
    </source>
</evidence>
<dbReference type="Gene3D" id="1.10.287.70">
    <property type="match status" value="1"/>
</dbReference>
<evidence type="ECO:0000256" key="1">
    <source>
        <dbReference type="ARBA" id="ARBA00004141"/>
    </source>
</evidence>
<dbReference type="GO" id="GO:0005249">
    <property type="term" value="F:voltage-gated potassium channel activity"/>
    <property type="evidence" value="ECO:0007669"/>
    <property type="project" value="InterPro"/>
</dbReference>
<comment type="caution">
    <text evidence="14">The sequence shown here is derived from an EMBL/GenBank/DDBJ whole genome shotgun (WGS) entry which is preliminary data.</text>
</comment>
<dbReference type="OrthoDB" id="433309at2759"/>
<evidence type="ECO:0000313" key="14">
    <source>
        <dbReference type="EMBL" id="OLQ07206.1"/>
    </source>
</evidence>
<evidence type="ECO:0000256" key="10">
    <source>
        <dbReference type="ARBA" id="ARBA00023136"/>
    </source>
</evidence>
<reference evidence="14 15" key="1">
    <citation type="submission" date="2016-02" db="EMBL/GenBank/DDBJ databases">
        <title>Genome analysis of coral dinoflagellate symbionts highlights evolutionary adaptations to a symbiotic lifestyle.</title>
        <authorList>
            <person name="Aranda M."/>
            <person name="Li Y."/>
            <person name="Liew Y.J."/>
            <person name="Baumgarten S."/>
            <person name="Simakov O."/>
            <person name="Wilson M."/>
            <person name="Piel J."/>
            <person name="Ashoor H."/>
            <person name="Bougouffa S."/>
            <person name="Bajic V.B."/>
            <person name="Ryu T."/>
            <person name="Ravasi T."/>
            <person name="Bayer T."/>
            <person name="Micklem G."/>
            <person name="Kim H."/>
            <person name="Bhak J."/>
            <person name="Lajeunesse T.C."/>
            <person name="Voolstra C.R."/>
        </authorList>
    </citation>
    <scope>NUCLEOTIDE SEQUENCE [LARGE SCALE GENOMIC DNA]</scope>
    <source>
        <strain evidence="14 15">CCMP2467</strain>
    </source>
</reference>
<name>A0A1Q9EID8_SYMMI</name>
<keyword evidence="6" id="KW-0851">Voltage-gated channel</keyword>
<keyword evidence="10 12" id="KW-0472">Membrane</keyword>
<evidence type="ECO:0000256" key="5">
    <source>
        <dbReference type="ARBA" id="ARBA00022826"/>
    </source>
</evidence>
<evidence type="ECO:0000256" key="4">
    <source>
        <dbReference type="ARBA" id="ARBA00022692"/>
    </source>
</evidence>
<evidence type="ECO:0000259" key="13">
    <source>
        <dbReference type="Pfam" id="PF00520"/>
    </source>
</evidence>
<comment type="subcellular location">
    <subcellularLocation>
        <location evidence="1">Membrane</location>
        <topology evidence="1">Multi-pass membrane protein</topology>
    </subcellularLocation>
</comment>
<dbReference type="EMBL" id="LSRX01000144">
    <property type="protein sequence ID" value="OLQ07206.1"/>
    <property type="molecule type" value="Genomic_DNA"/>
</dbReference>
<accession>A0A1Q9EID8</accession>
<organism evidence="14 15">
    <name type="scientific">Symbiodinium microadriaticum</name>
    <name type="common">Dinoflagellate</name>
    <name type="synonym">Zooxanthella microadriatica</name>
    <dbReference type="NCBI Taxonomy" id="2951"/>
    <lineage>
        <taxon>Eukaryota</taxon>
        <taxon>Sar</taxon>
        <taxon>Alveolata</taxon>
        <taxon>Dinophyceae</taxon>
        <taxon>Suessiales</taxon>
        <taxon>Symbiodiniaceae</taxon>
        <taxon>Symbiodinium</taxon>
    </lineage>
</organism>
<dbReference type="PRINTS" id="PR00169">
    <property type="entry name" value="KCHANNEL"/>
</dbReference>